<protein>
    <recommendedName>
        <fullName evidence="4">Thionin-like protein</fullName>
    </recommendedName>
</protein>
<keyword evidence="1" id="KW-0812">Transmembrane</keyword>
<evidence type="ECO:0000256" key="1">
    <source>
        <dbReference type="SAM" id="Phobius"/>
    </source>
</evidence>
<organism evidence="2 3">
    <name type="scientific">Macleaya cordata</name>
    <name type="common">Five-seeded plume-poppy</name>
    <name type="synonym">Bocconia cordata</name>
    <dbReference type="NCBI Taxonomy" id="56857"/>
    <lineage>
        <taxon>Eukaryota</taxon>
        <taxon>Viridiplantae</taxon>
        <taxon>Streptophyta</taxon>
        <taxon>Embryophyta</taxon>
        <taxon>Tracheophyta</taxon>
        <taxon>Spermatophyta</taxon>
        <taxon>Magnoliopsida</taxon>
        <taxon>Ranunculales</taxon>
        <taxon>Papaveraceae</taxon>
        <taxon>Papaveroideae</taxon>
        <taxon>Macleaya</taxon>
    </lineage>
</organism>
<dbReference type="Proteomes" id="UP000195402">
    <property type="component" value="Unassembled WGS sequence"/>
</dbReference>
<dbReference type="PANTHER" id="PTHR36312:SF15">
    <property type="entry name" value="THIONIN-LIKE PROTEIN"/>
    <property type="match status" value="1"/>
</dbReference>
<dbReference type="AlphaFoldDB" id="A0A200PNE8"/>
<dbReference type="InterPro" id="IPR038975">
    <property type="entry name" value="THNL"/>
</dbReference>
<name>A0A200PNE8_MACCD</name>
<dbReference type="InParanoid" id="A0A200PNE8"/>
<reference evidence="2 3" key="1">
    <citation type="journal article" date="2017" name="Mol. Plant">
        <title>The Genome of Medicinal Plant Macleaya cordata Provides New Insights into Benzylisoquinoline Alkaloids Metabolism.</title>
        <authorList>
            <person name="Liu X."/>
            <person name="Liu Y."/>
            <person name="Huang P."/>
            <person name="Ma Y."/>
            <person name="Qing Z."/>
            <person name="Tang Q."/>
            <person name="Cao H."/>
            <person name="Cheng P."/>
            <person name="Zheng Y."/>
            <person name="Yuan Z."/>
            <person name="Zhou Y."/>
            <person name="Liu J."/>
            <person name="Tang Z."/>
            <person name="Zhuo Y."/>
            <person name="Zhang Y."/>
            <person name="Yu L."/>
            <person name="Huang J."/>
            <person name="Yang P."/>
            <person name="Peng Q."/>
            <person name="Zhang J."/>
            <person name="Jiang W."/>
            <person name="Zhang Z."/>
            <person name="Lin K."/>
            <person name="Ro D.K."/>
            <person name="Chen X."/>
            <person name="Xiong X."/>
            <person name="Shang Y."/>
            <person name="Huang S."/>
            <person name="Zeng J."/>
        </authorList>
    </citation>
    <scope>NUCLEOTIDE SEQUENCE [LARGE SCALE GENOMIC DNA]</scope>
    <source>
        <strain evidence="3">cv. BLH2017</strain>
        <tissue evidence="2">Root</tissue>
    </source>
</reference>
<sequence length="100" mass="10999">MEGSKKSVRPIAVMLIITVLVMGMFVEKNEAAFAGCFAKCLALCVIHPYKKIGGCPLKCYKRCHHPPASDNDLNNYYCKLGENEVEGCVNSCSGECELKH</sequence>
<keyword evidence="3" id="KW-1185">Reference proteome</keyword>
<dbReference type="OrthoDB" id="653285at2759"/>
<gene>
    <name evidence="2" type="ORF">BVC80_9063g106</name>
</gene>
<keyword evidence="1" id="KW-1133">Transmembrane helix</keyword>
<accession>A0A200PNE8</accession>
<evidence type="ECO:0000313" key="2">
    <source>
        <dbReference type="EMBL" id="OUZ99728.1"/>
    </source>
</evidence>
<evidence type="ECO:0000313" key="3">
    <source>
        <dbReference type="Proteomes" id="UP000195402"/>
    </source>
</evidence>
<dbReference type="PANTHER" id="PTHR36312">
    <property type="entry name" value="THIONIN-LIKE PROTEIN 1"/>
    <property type="match status" value="1"/>
</dbReference>
<comment type="caution">
    <text evidence="2">The sequence shown here is derived from an EMBL/GenBank/DDBJ whole genome shotgun (WGS) entry which is preliminary data.</text>
</comment>
<feature type="transmembrane region" description="Helical" evidence="1">
    <location>
        <begin position="7"/>
        <end position="25"/>
    </location>
</feature>
<evidence type="ECO:0008006" key="4">
    <source>
        <dbReference type="Google" id="ProtNLM"/>
    </source>
</evidence>
<dbReference type="EMBL" id="MVGT01004391">
    <property type="protein sequence ID" value="OUZ99728.1"/>
    <property type="molecule type" value="Genomic_DNA"/>
</dbReference>
<proteinExistence type="predicted"/>
<keyword evidence="1" id="KW-0472">Membrane</keyword>